<keyword evidence="4" id="KW-1185">Reference proteome</keyword>
<feature type="compositionally biased region" description="Low complexity" evidence="1">
    <location>
        <begin position="42"/>
        <end position="52"/>
    </location>
</feature>
<dbReference type="Proteomes" id="UP001152533">
    <property type="component" value="Unassembled WGS sequence"/>
</dbReference>
<dbReference type="EMBL" id="CAMGZC010002485">
    <property type="protein sequence ID" value="CAI0654948.1"/>
    <property type="molecule type" value="Genomic_DNA"/>
</dbReference>
<feature type="region of interest" description="Disordered" evidence="1">
    <location>
        <begin position="233"/>
        <end position="254"/>
    </location>
</feature>
<feature type="non-terminal residue" evidence="3">
    <location>
        <position position="1"/>
    </location>
</feature>
<feature type="compositionally biased region" description="Polar residues" evidence="1">
    <location>
        <begin position="8"/>
        <end position="24"/>
    </location>
</feature>
<sequence length="510" mass="56774">RHHHLDRQSASSRCRTSASNITSDSGHEPPRPSSQTQTNVELAALAPTALPPKSTCPEKRSPLYATSPIGMDDCASASSDEHDVRVDVTPRDPKRLRTNPLNLTYEPPSDVNPDLDPTPRNNRHKPTPAPRTSRSHASSLASHTSDLSLGSGQDTPSKKRRRQSSPRKQTVLLTMENAVEHVNLNGDAKLPDALDELVLRIEDLGKGNRIISHAEKETLYQQQKISRRFRWVKGDSFDSPPPEDEAKETRDELGPTPALETVNRIWSDAEDCQNFQHFEIQWNCAVHFKILEVALAHFRRLGFCICTGVQIHSDYTRGSKASHHNKKVDFCVFVNEQCPELTRAALTSPFQSVNQTEYPALLQRPIALSIETKVTGQDWTEAVNQISVWLLAQWDALDDLVSRSQAQDGDASSNVDAGDADAPKPSAAAAAGLVFLPGLVVLGHDWYFVAMTRSPDGMSRLYNRVLIGSTQSTEGVYQVIAVLQLLGRNIENHYWPWFERTILNKEPQVK</sequence>
<organism evidence="3 4">
    <name type="scientific">Colletotrichum noveboracense</name>
    <dbReference type="NCBI Taxonomy" id="2664923"/>
    <lineage>
        <taxon>Eukaryota</taxon>
        <taxon>Fungi</taxon>
        <taxon>Dikarya</taxon>
        <taxon>Ascomycota</taxon>
        <taxon>Pezizomycotina</taxon>
        <taxon>Sordariomycetes</taxon>
        <taxon>Hypocreomycetidae</taxon>
        <taxon>Glomerellales</taxon>
        <taxon>Glomerellaceae</taxon>
        <taxon>Colletotrichum</taxon>
        <taxon>Colletotrichum gloeosporioides species complex</taxon>
    </lineage>
</organism>
<dbReference type="AlphaFoldDB" id="A0A9W4S8A1"/>
<feature type="compositionally biased region" description="Polar residues" evidence="1">
    <location>
        <begin position="130"/>
        <end position="155"/>
    </location>
</feature>
<evidence type="ECO:0000313" key="3">
    <source>
        <dbReference type="EMBL" id="CAI0654948.1"/>
    </source>
</evidence>
<dbReference type="InterPro" id="IPR046797">
    <property type="entry name" value="PDDEXK_12"/>
</dbReference>
<name>A0A9W4S8A1_9PEZI</name>
<evidence type="ECO:0000259" key="2">
    <source>
        <dbReference type="Pfam" id="PF20516"/>
    </source>
</evidence>
<gene>
    <name evidence="3" type="ORF">CGXH109_LOCUS143586</name>
</gene>
<dbReference type="Pfam" id="PF20516">
    <property type="entry name" value="PDDEXK_12"/>
    <property type="match status" value="1"/>
</dbReference>
<evidence type="ECO:0000256" key="1">
    <source>
        <dbReference type="SAM" id="MobiDB-lite"/>
    </source>
</evidence>
<comment type="caution">
    <text evidence="3">The sequence shown here is derived from an EMBL/GenBank/DDBJ whole genome shotgun (WGS) entry which is preliminary data.</text>
</comment>
<proteinExistence type="predicted"/>
<feature type="domain" description="PD-(D/E)XK nuclease-like" evidence="2">
    <location>
        <begin position="238"/>
        <end position="495"/>
    </location>
</feature>
<feature type="compositionally biased region" description="Basic and acidic residues" evidence="1">
    <location>
        <begin position="79"/>
        <end position="95"/>
    </location>
</feature>
<feature type="region of interest" description="Disordered" evidence="1">
    <location>
        <begin position="1"/>
        <end position="170"/>
    </location>
</feature>
<protein>
    <recommendedName>
        <fullName evidence="2">PD-(D/E)XK nuclease-like domain-containing protein</fullName>
    </recommendedName>
</protein>
<accession>A0A9W4S8A1</accession>
<reference evidence="3" key="1">
    <citation type="submission" date="2022-08" db="EMBL/GenBank/DDBJ databases">
        <authorList>
            <person name="Giroux E."/>
            <person name="Giroux E."/>
        </authorList>
    </citation>
    <scope>NUCLEOTIDE SEQUENCE</scope>
    <source>
        <strain evidence="3">H1091258</strain>
    </source>
</reference>
<evidence type="ECO:0000313" key="4">
    <source>
        <dbReference type="Proteomes" id="UP001152533"/>
    </source>
</evidence>